<dbReference type="STRING" id="180088.A0A1J8R4W8"/>
<keyword evidence="2" id="KW-1185">Reference proteome</keyword>
<evidence type="ECO:0000313" key="2">
    <source>
        <dbReference type="Proteomes" id="UP000183567"/>
    </source>
</evidence>
<comment type="caution">
    <text evidence="1">The sequence shown here is derived from an EMBL/GenBank/DDBJ whole genome shotgun (WGS) entry which is preliminary data.</text>
</comment>
<gene>
    <name evidence="1" type="ORF">AZE42_06033</name>
</gene>
<evidence type="ECO:0008006" key="3">
    <source>
        <dbReference type="Google" id="ProtNLM"/>
    </source>
</evidence>
<name>A0A1J8R4W8_9AGAM</name>
<sequence length="387" mass="43889">MRLKGSIQKQLGKLPFKLFRRALNPSRATSSEPPSECANLPTELYFLIFTYATAKPSFATIDYPSLNPYYSSMLALCRVSRNFRRIALPFLLHTIFLSKAKHVLAFVHALHMQRAYAKQENLLYFDYAAHVHSLWIGNTNDNSRLYRSLYTVDFSLLAPVLLASKSLALDYASLFLLDSCLKYAWNSRTPSNINHKSSPLPWSVKTLTLSGNLASYLPTARTAEGHAFLASLSHIIFFPSKRKVFTLMAIFYPPYVLENPIHYDIPECLNNVPWDSLKGLQSVSLALPHITTKSNVTFLSPKKGYLIECEVVDPRIDLMTVSAPVDLLSDDWTQNIPDASRREEGYISSVTFCATSTCSGTIALHDYKLIPWEQVWVYFMTADIRYN</sequence>
<dbReference type="AlphaFoldDB" id="A0A1J8R4W8"/>
<protein>
    <recommendedName>
        <fullName evidence="3">F-box domain-containing protein</fullName>
    </recommendedName>
</protein>
<accession>A0A1J8R4W8</accession>
<evidence type="ECO:0000313" key="1">
    <source>
        <dbReference type="EMBL" id="OJA20689.1"/>
    </source>
</evidence>
<dbReference type="Proteomes" id="UP000183567">
    <property type="component" value="Unassembled WGS sequence"/>
</dbReference>
<proteinExistence type="predicted"/>
<reference evidence="1 2" key="1">
    <citation type="submission" date="2016-03" db="EMBL/GenBank/DDBJ databases">
        <title>Comparative genomics of the ectomycorrhizal sister species Rhizopogon vinicolor and Rhizopogon vesiculosus (Basidiomycota: Boletales) reveals a divergence of the mating type B locus.</title>
        <authorList>
            <person name="Mujic A.B."/>
            <person name="Kuo A."/>
            <person name="Tritt A."/>
            <person name="Lipzen A."/>
            <person name="Chen C."/>
            <person name="Johnson J."/>
            <person name="Sharma A."/>
            <person name="Barry K."/>
            <person name="Grigoriev I.V."/>
            <person name="Spatafora J.W."/>
        </authorList>
    </citation>
    <scope>NUCLEOTIDE SEQUENCE [LARGE SCALE GENOMIC DNA]</scope>
    <source>
        <strain evidence="1 2">AM-OR11-056</strain>
    </source>
</reference>
<dbReference type="EMBL" id="LVVM01000452">
    <property type="protein sequence ID" value="OJA20689.1"/>
    <property type="molecule type" value="Genomic_DNA"/>
</dbReference>
<organism evidence="1 2">
    <name type="scientific">Rhizopogon vesiculosus</name>
    <dbReference type="NCBI Taxonomy" id="180088"/>
    <lineage>
        <taxon>Eukaryota</taxon>
        <taxon>Fungi</taxon>
        <taxon>Dikarya</taxon>
        <taxon>Basidiomycota</taxon>
        <taxon>Agaricomycotina</taxon>
        <taxon>Agaricomycetes</taxon>
        <taxon>Agaricomycetidae</taxon>
        <taxon>Boletales</taxon>
        <taxon>Suillineae</taxon>
        <taxon>Rhizopogonaceae</taxon>
        <taxon>Rhizopogon</taxon>
    </lineage>
</organism>
<dbReference type="OrthoDB" id="2606310at2759"/>